<evidence type="ECO:0000313" key="3">
    <source>
        <dbReference type="Proteomes" id="UP001260980"/>
    </source>
</evidence>
<accession>A0ABU3RGJ3</accession>
<evidence type="ECO:0000256" key="1">
    <source>
        <dbReference type="SAM" id="MobiDB-lite"/>
    </source>
</evidence>
<dbReference type="Proteomes" id="UP001260980">
    <property type="component" value="Unassembled WGS sequence"/>
</dbReference>
<feature type="compositionally biased region" description="Basic and acidic residues" evidence="1">
    <location>
        <begin position="56"/>
        <end position="65"/>
    </location>
</feature>
<feature type="region of interest" description="Disordered" evidence="1">
    <location>
        <begin position="20"/>
        <end position="79"/>
    </location>
</feature>
<dbReference type="RefSeq" id="WP_315953552.1">
    <property type="nucleotide sequence ID" value="NZ_JAWCUD010000007.1"/>
</dbReference>
<organism evidence="2 3">
    <name type="scientific">Paenibacillus violae</name>
    <dbReference type="NCBI Taxonomy" id="3077234"/>
    <lineage>
        <taxon>Bacteria</taxon>
        <taxon>Bacillati</taxon>
        <taxon>Bacillota</taxon>
        <taxon>Bacilli</taxon>
        <taxon>Bacillales</taxon>
        <taxon>Paenibacillaceae</taxon>
        <taxon>Paenibacillus</taxon>
    </lineage>
</organism>
<keyword evidence="3" id="KW-1185">Reference proteome</keyword>
<comment type="caution">
    <text evidence="2">The sequence shown here is derived from an EMBL/GenBank/DDBJ whole genome shotgun (WGS) entry which is preliminary data.</text>
</comment>
<dbReference type="EMBL" id="JAWCUD010000007">
    <property type="protein sequence ID" value="MDU0203413.1"/>
    <property type="molecule type" value="Genomic_DNA"/>
</dbReference>
<name>A0ABU3RGJ3_9BACL</name>
<proteinExistence type="predicted"/>
<reference evidence="2 3" key="1">
    <citation type="submission" date="2023-10" db="EMBL/GenBank/DDBJ databases">
        <title>Paenibacillus strain PFR10 Genome sequencing and assembly.</title>
        <authorList>
            <person name="Kim I."/>
        </authorList>
    </citation>
    <scope>NUCLEOTIDE SEQUENCE [LARGE SCALE GENOMIC DNA]</scope>
    <source>
        <strain evidence="2 3">PFR10</strain>
    </source>
</reference>
<gene>
    <name evidence="2" type="ORF">RQP52_20225</name>
</gene>
<feature type="compositionally biased region" description="Basic and acidic residues" evidence="1">
    <location>
        <begin position="22"/>
        <end position="33"/>
    </location>
</feature>
<protein>
    <submittedName>
        <fullName evidence="2">Uncharacterized protein</fullName>
    </submittedName>
</protein>
<evidence type="ECO:0000313" key="2">
    <source>
        <dbReference type="EMBL" id="MDU0203413.1"/>
    </source>
</evidence>
<sequence>MWTAGLGSRFFVVWGGSQLCPREPKRPSPKAEWKSWSASRRKRPFQQCKSVGRELTAPERAEKAVSEGGAEELEREPSEKAVSAEVAFTMV</sequence>